<reference evidence="8 9" key="1">
    <citation type="submission" date="2014-04" db="EMBL/GenBank/DDBJ databases">
        <title>A comprehensive comparison of genomes of Erythrobacter spp. Strains.</title>
        <authorList>
            <person name="Zheng Q."/>
        </authorList>
    </citation>
    <scope>NUCLEOTIDE SEQUENCE [LARGE SCALE GENOMIC DNA]</scope>
    <source>
        <strain evidence="8 9">DSM 8509</strain>
    </source>
</reference>
<keyword evidence="9" id="KW-1185">Reference proteome</keyword>
<gene>
    <name evidence="8" type="ORF">EH32_01075</name>
</gene>
<name>A0A074MHR4_9SPHN</name>
<dbReference type="PATRIC" id="fig|39960.10.peg.602"/>
<proteinExistence type="predicted"/>
<dbReference type="InterPro" id="IPR044770">
    <property type="entry name" value="MFS_spinster-like"/>
</dbReference>
<dbReference type="PANTHER" id="PTHR23505">
    <property type="entry name" value="SPINSTER"/>
    <property type="match status" value="1"/>
</dbReference>
<feature type="domain" description="Major facilitator superfamily (MFS) profile" evidence="7">
    <location>
        <begin position="22"/>
        <end position="433"/>
    </location>
</feature>
<keyword evidence="3 6" id="KW-0812">Transmembrane</keyword>
<evidence type="ECO:0000256" key="4">
    <source>
        <dbReference type="ARBA" id="ARBA00022989"/>
    </source>
</evidence>
<dbReference type="Proteomes" id="UP000027866">
    <property type="component" value="Unassembled WGS sequence"/>
</dbReference>
<feature type="transmembrane region" description="Helical" evidence="6">
    <location>
        <begin position="147"/>
        <end position="176"/>
    </location>
</feature>
<accession>A0A074MHR4</accession>
<evidence type="ECO:0000259" key="7">
    <source>
        <dbReference type="PROSITE" id="PS50850"/>
    </source>
</evidence>
<comment type="caution">
    <text evidence="8">The sequence shown here is derived from an EMBL/GenBank/DDBJ whole genome shotgun (WGS) entry which is preliminary data.</text>
</comment>
<dbReference type="CDD" id="cd17328">
    <property type="entry name" value="MFS_spinster_like"/>
    <property type="match status" value="1"/>
</dbReference>
<dbReference type="OrthoDB" id="7400989at2"/>
<evidence type="ECO:0000256" key="6">
    <source>
        <dbReference type="SAM" id="Phobius"/>
    </source>
</evidence>
<dbReference type="Gene3D" id="1.20.1250.20">
    <property type="entry name" value="MFS general substrate transporter like domains"/>
    <property type="match status" value="2"/>
</dbReference>
<keyword evidence="5 6" id="KW-0472">Membrane</keyword>
<feature type="transmembrane region" description="Helical" evidence="6">
    <location>
        <begin position="188"/>
        <end position="210"/>
    </location>
</feature>
<comment type="subcellular location">
    <subcellularLocation>
        <location evidence="1">Membrane</location>
        <topology evidence="1">Multi-pass membrane protein</topology>
    </subcellularLocation>
</comment>
<sequence>MKAEAGFLEARPWPAQRLAWTALAILALANVLSYLDRIVINLLVEPIQRDLAINDTQFGLLQGVAFGLFYTAMALPIGRLVDNGPRKPIIAIGVAVFSLFTLASGLARTFGQMFVARIGVGAGEASVVPTAYSIISDMFPPERLGRAMSVFTMTAFVGIGLAYIAGGVAIAAVAAWDAPGFLGELAPWRRTFLLVAAPGLLVAVLLMTVLKEPERRGGRDAAKIPMREVAAHLAGQRRALVLVFAGFSMITMSGYASTVWTPALFIRAYGWSAGEIGVAYGALYLVLGPAGALLAGWLCDRMTARGVREAPLKVAAWGYLGTALFGGLAPLMPTGELALAVFAPAMLMATMPYPMAGTAIQLVTPNRMRGQVSALYMLVINLVGLGAGPLVVGVFNDALFTGHEGVRYSLAWVNAVAAPVAFVLLWAAFRPYRDLRRET</sequence>
<dbReference type="SUPFAM" id="SSF103473">
    <property type="entry name" value="MFS general substrate transporter"/>
    <property type="match status" value="1"/>
</dbReference>
<feature type="transmembrane region" description="Helical" evidence="6">
    <location>
        <begin position="310"/>
        <end position="331"/>
    </location>
</feature>
<dbReference type="InterPro" id="IPR011701">
    <property type="entry name" value="MFS"/>
</dbReference>
<dbReference type="RefSeq" id="WP_051698264.1">
    <property type="nucleotide sequence ID" value="NZ_CP017057.1"/>
</dbReference>
<keyword evidence="2" id="KW-0813">Transport</keyword>
<organism evidence="8 9">
    <name type="scientific">Erythrobacter litoralis</name>
    <dbReference type="NCBI Taxonomy" id="39960"/>
    <lineage>
        <taxon>Bacteria</taxon>
        <taxon>Pseudomonadati</taxon>
        <taxon>Pseudomonadota</taxon>
        <taxon>Alphaproteobacteria</taxon>
        <taxon>Sphingomonadales</taxon>
        <taxon>Erythrobacteraceae</taxon>
        <taxon>Erythrobacter/Porphyrobacter group</taxon>
        <taxon>Erythrobacter</taxon>
    </lineage>
</organism>
<feature type="transmembrane region" description="Helical" evidence="6">
    <location>
        <begin position="278"/>
        <end position="298"/>
    </location>
</feature>
<feature type="transmembrane region" description="Helical" evidence="6">
    <location>
        <begin position="337"/>
        <end position="363"/>
    </location>
</feature>
<dbReference type="GO" id="GO:0016020">
    <property type="term" value="C:membrane"/>
    <property type="evidence" value="ECO:0007669"/>
    <property type="project" value="UniProtKB-SubCell"/>
</dbReference>
<evidence type="ECO:0000256" key="5">
    <source>
        <dbReference type="ARBA" id="ARBA00023136"/>
    </source>
</evidence>
<dbReference type="EMBL" id="JMIX01000010">
    <property type="protein sequence ID" value="KEO92365.1"/>
    <property type="molecule type" value="Genomic_DNA"/>
</dbReference>
<evidence type="ECO:0000256" key="3">
    <source>
        <dbReference type="ARBA" id="ARBA00022692"/>
    </source>
</evidence>
<feature type="transmembrane region" description="Helical" evidence="6">
    <location>
        <begin position="375"/>
        <end position="396"/>
    </location>
</feature>
<evidence type="ECO:0000313" key="9">
    <source>
        <dbReference type="Proteomes" id="UP000027866"/>
    </source>
</evidence>
<keyword evidence="4 6" id="KW-1133">Transmembrane helix</keyword>
<evidence type="ECO:0000256" key="1">
    <source>
        <dbReference type="ARBA" id="ARBA00004141"/>
    </source>
</evidence>
<feature type="transmembrane region" description="Helical" evidence="6">
    <location>
        <begin position="57"/>
        <end position="77"/>
    </location>
</feature>
<dbReference type="KEGG" id="elq:Ga0102493_111522"/>
<dbReference type="PANTHER" id="PTHR23505:SF79">
    <property type="entry name" value="PROTEIN SPINSTER"/>
    <property type="match status" value="1"/>
</dbReference>
<feature type="transmembrane region" description="Helical" evidence="6">
    <location>
        <begin position="408"/>
        <end position="429"/>
    </location>
</feature>
<dbReference type="InterPro" id="IPR020846">
    <property type="entry name" value="MFS_dom"/>
</dbReference>
<dbReference type="AlphaFoldDB" id="A0A074MHR4"/>
<dbReference type="InterPro" id="IPR036259">
    <property type="entry name" value="MFS_trans_sf"/>
</dbReference>
<dbReference type="Pfam" id="PF07690">
    <property type="entry name" value="MFS_1"/>
    <property type="match status" value="1"/>
</dbReference>
<dbReference type="GO" id="GO:0022857">
    <property type="term" value="F:transmembrane transporter activity"/>
    <property type="evidence" value="ECO:0007669"/>
    <property type="project" value="InterPro"/>
</dbReference>
<feature type="transmembrane region" description="Helical" evidence="6">
    <location>
        <begin position="239"/>
        <end position="258"/>
    </location>
</feature>
<protein>
    <recommendedName>
        <fullName evidence="7">Major facilitator superfamily (MFS) profile domain-containing protein</fullName>
    </recommendedName>
</protein>
<evidence type="ECO:0000313" key="8">
    <source>
        <dbReference type="EMBL" id="KEO92365.1"/>
    </source>
</evidence>
<dbReference type="PROSITE" id="PS50850">
    <property type="entry name" value="MFS"/>
    <property type="match status" value="1"/>
</dbReference>
<evidence type="ECO:0000256" key="2">
    <source>
        <dbReference type="ARBA" id="ARBA00022448"/>
    </source>
</evidence>
<feature type="transmembrane region" description="Helical" evidence="6">
    <location>
        <begin position="89"/>
        <end position="108"/>
    </location>
</feature>